<dbReference type="SUPFAM" id="SSF56219">
    <property type="entry name" value="DNase I-like"/>
    <property type="match status" value="1"/>
</dbReference>
<sequence>MKRSSILSRGDFARLASSLIGNQTRPPNSKFFPGKILQPQPNKDRDQNQEKENRISRIEGRRFYGHPKVGNRKLGWLLLRKLAQQSVRPWICAGDFNEILEQHGKEGILPRAHWQMSDCRECLGDCGLQVSGSKATSSRGGIEEKILIPFGRVWTVLAAIQKGLKCFHKLLLLTTGHLARTIH</sequence>
<feature type="compositionally biased region" description="Basic and acidic residues" evidence="1">
    <location>
        <begin position="42"/>
        <end position="55"/>
    </location>
</feature>
<protein>
    <recommendedName>
        <fullName evidence="3">Endonuclease/exonuclease/phosphatase</fullName>
    </recommendedName>
</protein>
<evidence type="ECO:0000256" key="1">
    <source>
        <dbReference type="SAM" id="MobiDB-lite"/>
    </source>
</evidence>
<dbReference type="EMBL" id="JACGWN010000003">
    <property type="protein sequence ID" value="KAL0456054.1"/>
    <property type="molecule type" value="Genomic_DNA"/>
</dbReference>
<organism evidence="2">
    <name type="scientific">Sesamum latifolium</name>
    <dbReference type="NCBI Taxonomy" id="2727402"/>
    <lineage>
        <taxon>Eukaryota</taxon>
        <taxon>Viridiplantae</taxon>
        <taxon>Streptophyta</taxon>
        <taxon>Embryophyta</taxon>
        <taxon>Tracheophyta</taxon>
        <taxon>Spermatophyta</taxon>
        <taxon>Magnoliopsida</taxon>
        <taxon>eudicotyledons</taxon>
        <taxon>Gunneridae</taxon>
        <taxon>Pentapetalae</taxon>
        <taxon>asterids</taxon>
        <taxon>lamiids</taxon>
        <taxon>Lamiales</taxon>
        <taxon>Pedaliaceae</taxon>
        <taxon>Sesamum</taxon>
    </lineage>
</organism>
<name>A0AAW2XQ73_9LAMI</name>
<evidence type="ECO:0008006" key="3">
    <source>
        <dbReference type="Google" id="ProtNLM"/>
    </source>
</evidence>
<gene>
    <name evidence="2" type="ORF">Slati_0944600</name>
</gene>
<evidence type="ECO:0000313" key="2">
    <source>
        <dbReference type="EMBL" id="KAL0456054.1"/>
    </source>
</evidence>
<dbReference type="AlphaFoldDB" id="A0AAW2XQ73"/>
<feature type="region of interest" description="Disordered" evidence="1">
    <location>
        <begin position="20"/>
        <end position="55"/>
    </location>
</feature>
<reference evidence="2" key="2">
    <citation type="journal article" date="2024" name="Plant">
        <title>Genomic evolution and insights into agronomic trait innovations of Sesamum species.</title>
        <authorList>
            <person name="Miao H."/>
            <person name="Wang L."/>
            <person name="Qu L."/>
            <person name="Liu H."/>
            <person name="Sun Y."/>
            <person name="Le M."/>
            <person name="Wang Q."/>
            <person name="Wei S."/>
            <person name="Zheng Y."/>
            <person name="Lin W."/>
            <person name="Duan Y."/>
            <person name="Cao H."/>
            <person name="Xiong S."/>
            <person name="Wang X."/>
            <person name="Wei L."/>
            <person name="Li C."/>
            <person name="Ma Q."/>
            <person name="Ju M."/>
            <person name="Zhao R."/>
            <person name="Li G."/>
            <person name="Mu C."/>
            <person name="Tian Q."/>
            <person name="Mei H."/>
            <person name="Zhang T."/>
            <person name="Gao T."/>
            <person name="Zhang H."/>
        </authorList>
    </citation>
    <scope>NUCLEOTIDE SEQUENCE</scope>
    <source>
        <strain evidence="2">KEN1</strain>
    </source>
</reference>
<proteinExistence type="predicted"/>
<comment type="caution">
    <text evidence="2">The sequence shown here is derived from an EMBL/GenBank/DDBJ whole genome shotgun (WGS) entry which is preliminary data.</text>
</comment>
<accession>A0AAW2XQ73</accession>
<reference evidence="2" key="1">
    <citation type="submission" date="2020-06" db="EMBL/GenBank/DDBJ databases">
        <authorList>
            <person name="Li T."/>
            <person name="Hu X."/>
            <person name="Zhang T."/>
            <person name="Song X."/>
            <person name="Zhang H."/>
            <person name="Dai N."/>
            <person name="Sheng W."/>
            <person name="Hou X."/>
            <person name="Wei L."/>
        </authorList>
    </citation>
    <scope>NUCLEOTIDE SEQUENCE</scope>
    <source>
        <strain evidence="2">KEN1</strain>
        <tissue evidence="2">Leaf</tissue>
    </source>
</reference>
<dbReference type="InterPro" id="IPR036691">
    <property type="entry name" value="Endo/exonu/phosph_ase_sf"/>
</dbReference>